<feature type="region of interest" description="Disordered" evidence="1">
    <location>
        <begin position="391"/>
        <end position="411"/>
    </location>
</feature>
<proteinExistence type="predicted"/>
<feature type="compositionally biased region" description="Polar residues" evidence="1">
    <location>
        <begin position="391"/>
        <end position="402"/>
    </location>
</feature>
<gene>
    <name evidence="3" type="ORF">CYNAS_LOCUS16163</name>
</gene>
<keyword evidence="4" id="KW-1185">Reference proteome</keyword>
<dbReference type="Proteomes" id="UP001176961">
    <property type="component" value="Unassembled WGS sequence"/>
</dbReference>
<organism evidence="3 4">
    <name type="scientific">Cylicocyclus nassatus</name>
    <name type="common">Nematode worm</name>
    <dbReference type="NCBI Taxonomy" id="53992"/>
    <lineage>
        <taxon>Eukaryota</taxon>
        <taxon>Metazoa</taxon>
        <taxon>Ecdysozoa</taxon>
        <taxon>Nematoda</taxon>
        <taxon>Chromadorea</taxon>
        <taxon>Rhabditida</taxon>
        <taxon>Rhabditina</taxon>
        <taxon>Rhabditomorpha</taxon>
        <taxon>Strongyloidea</taxon>
        <taxon>Strongylidae</taxon>
        <taxon>Cylicocyclus</taxon>
    </lineage>
</organism>
<evidence type="ECO:0000256" key="1">
    <source>
        <dbReference type="SAM" id="MobiDB-lite"/>
    </source>
</evidence>
<dbReference type="SUPFAM" id="SSF54695">
    <property type="entry name" value="POZ domain"/>
    <property type="match status" value="1"/>
</dbReference>
<reference evidence="3" key="1">
    <citation type="submission" date="2023-07" db="EMBL/GenBank/DDBJ databases">
        <authorList>
            <consortium name="CYATHOMIX"/>
        </authorList>
    </citation>
    <scope>NUCLEOTIDE SEQUENCE</scope>
    <source>
        <strain evidence="3">N/A</strain>
    </source>
</reference>
<dbReference type="EMBL" id="CATQJL010000305">
    <property type="protein sequence ID" value="CAJ0604180.1"/>
    <property type="molecule type" value="Genomic_DNA"/>
</dbReference>
<accession>A0AA36H4Y8</accession>
<comment type="caution">
    <text evidence="3">The sequence shown here is derived from an EMBL/GenBank/DDBJ whole genome shotgun (WGS) entry which is preliminary data.</text>
</comment>
<feature type="region of interest" description="Disordered" evidence="1">
    <location>
        <begin position="325"/>
        <end position="362"/>
    </location>
</feature>
<name>A0AA36H4Y8_CYLNA</name>
<dbReference type="CDD" id="cd18186">
    <property type="entry name" value="BTB_POZ_ZBTB_KLHL-like"/>
    <property type="match status" value="1"/>
</dbReference>
<evidence type="ECO:0000313" key="3">
    <source>
        <dbReference type="EMBL" id="CAJ0604180.1"/>
    </source>
</evidence>
<feature type="region of interest" description="Disordered" evidence="1">
    <location>
        <begin position="438"/>
        <end position="459"/>
    </location>
</feature>
<dbReference type="PROSITE" id="PS50097">
    <property type="entry name" value="BTB"/>
    <property type="match status" value="1"/>
</dbReference>
<dbReference type="AlphaFoldDB" id="A0AA36H4Y8"/>
<dbReference type="InterPro" id="IPR011333">
    <property type="entry name" value="SKP1/BTB/POZ_sf"/>
</dbReference>
<dbReference type="Gene3D" id="3.30.710.10">
    <property type="entry name" value="Potassium Channel Kv1.1, Chain A"/>
    <property type="match status" value="1"/>
</dbReference>
<feature type="domain" description="BTB" evidence="2">
    <location>
        <begin position="46"/>
        <end position="110"/>
    </location>
</feature>
<dbReference type="InterPro" id="IPR000210">
    <property type="entry name" value="BTB/POZ_dom"/>
</dbReference>
<sequence length="538" mass="60303">MQGEVRRRRSALRSKIVYKPENSPSHFKRPAYYLKQLRDSSDFRLCDIELVTDNGCENVHSAIAAAHCTKIAKLLEFRDVPLRIDVRGFHPESVRRLVEWMYTGHIAISAERMEDQMSVTNYFGTIFLHHLLENTLKSMAVQQSSRIEALNIATHPKTGVSSETITCILRELHEKHLTLSSDEIKSLKPWAVRMLVLASVSTQIKIALINTALSWLRYSHNIRHLELITSSITIDDMNIRELSAFQRTLRALLLNPSTRKLVTVSVDKSGVIAINMDRDKHLRDAEMVLEKVDADGITSTSNATSLAGANFTPIILHEKSRQLSSSKCSARDLPSYSQPSTPRRSTPEYKDADDSLSDSNEWPISATDTLAQELANLPPTDRVFGSNAQQPALETSARSEGNNARPVRLEGDGIPKPGGLYLLKPTHIFGEYAKMATPALSPRHPSNRERRSQYSQSELDELRNYPDDIFNKTSVQTRTSDAVNQSRSVTNSQRLEVQAMKTKELAKRKEDTAITAVGPTLLPAAESGPKYIMSHYAF</sequence>
<feature type="compositionally biased region" description="Polar residues" evidence="1">
    <location>
        <begin position="335"/>
        <end position="344"/>
    </location>
</feature>
<dbReference type="PANTHER" id="PTHR22670:SF8">
    <property type="entry name" value="BTB DOMAIN-CONTAINING PROTEIN-RELATED"/>
    <property type="match status" value="1"/>
</dbReference>
<protein>
    <recommendedName>
        <fullName evidence="2">BTB domain-containing protein</fullName>
    </recommendedName>
</protein>
<evidence type="ECO:0000259" key="2">
    <source>
        <dbReference type="PROSITE" id="PS50097"/>
    </source>
</evidence>
<dbReference type="Pfam" id="PF00651">
    <property type="entry name" value="BTB"/>
    <property type="match status" value="1"/>
</dbReference>
<dbReference type="PANTHER" id="PTHR22670">
    <property type="entry name" value="BTB DOMAIN-CONTAINING PROTEIN-RELATED-RELATED"/>
    <property type="match status" value="1"/>
</dbReference>
<evidence type="ECO:0000313" key="4">
    <source>
        <dbReference type="Proteomes" id="UP001176961"/>
    </source>
</evidence>
<dbReference type="SMART" id="SM00225">
    <property type="entry name" value="BTB"/>
    <property type="match status" value="1"/>
</dbReference>